<proteinExistence type="predicted"/>
<evidence type="ECO:0000259" key="2">
    <source>
        <dbReference type="Pfam" id="PF07811"/>
    </source>
</evidence>
<name>A0A4R3KZ11_9FIRM</name>
<organism evidence="3 4">
    <name type="scientific">Keratinibaculum paraultunense</name>
    <dbReference type="NCBI Taxonomy" id="1278232"/>
    <lineage>
        <taxon>Bacteria</taxon>
        <taxon>Bacillati</taxon>
        <taxon>Bacillota</taxon>
        <taxon>Tissierellia</taxon>
        <taxon>Tissierellales</taxon>
        <taxon>Tepidimicrobiaceae</taxon>
        <taxon>Keratinibaculum</taxon>
    </lineage>
</organism>
<keyword evidence="1" id="KW-1133">Transmembrane helix</keyword>
<evidence type="ECO:0000313" key="4">
    <source>
        <dbReference type="Proteomes" id="UP000294567"/>
    </source>
</evidence>
<evidence type="ECO:0000313" key="3">
    <source>
        <dbReference type="EMBL" id="TCS91554.1"/>
    </source>
</evidence>
<sequence length="176" mass="20512">MFKFIRSEKGQVMVEFAIVIPIFLLLLFFLIDLGWIIYQKVTFDYTCRKMAWDLNLSSDEDWVMYTRQPIYYSGYKANRLLKTEFDKNIKGTHIDKNKVSITDGMIAIYPGRKLYKHRGGATTSGNVDFKTTTLEIQGKIKYKIEPLTPVAKPFLRDSITLNSNLYKARRGKMQTN</sequence>
<keyword evidence="4" id="KW-1185">Reference proteome</keyword>
<dbReference type="EMBL" id="SMAE01000001">
    <property type="protein sequence ID" value="TCS91554.1"/>
    <property type="molecule type" value="Genomic_DNA"/>
</dbReference>
<dbReference type="OrthoDB" id="1646047at2"/>
<evidence type="ECO:0000256" key="1">
    <source>
        <dbReference type="SAM" id="Phobius"/>
    </source>
</evidence>
<gene>
    <name evidence="3" type="ORF">EDD65_10154</name>
</gene>
<comment type="caution">
    <text evidence="3">The sequence shown here is derived from an EMBL/GenBank/DDBJ whole genome shotgun (WGS) entry which is preliminary data.</text>
</comment>
<protein>
    <submittedName>
        <fullName evidence="3">TadE-like protein</fullName>
    </submittedName>
</protein>
<dbReference type="AlphaFoldDB" id="A0A4R3KZ11"/>
<reference evidence="3 4" key="1">
    <citation type="submission" date="2019-03" db="EMBL/GenBank/DDBJ databases">
        <title>Genomic Encyclopedia of Type Strains, Phase IV (KMG-IV): sequencing the most valuable type-strain genomes for metagenomic binning, comparative biology and taxonomic classification.</title>
        <authorList>
            <person name="Goeker M."/>
        </authorList>
    </citation>
    <scope>NUCLEOTIDE SEQUENCE [LARGE SCALE GENOMIC DNA]</scope>
    <source>
        <strain evidence="3 4">DSM 26752</strain>
    </source>
</reference>
<keyword evidence="1" id="KW-0472">Membrane</keyword>
<dbReference type="Proteomes" id="UP000294567">
    <property type="component" value="Unassembled WGS sequence"/>
</dbReference>
<feature type="domain" description="TadE-like" evidence="2">
    <location>
        <begin position="10"/>
        <end position="48"/>
    </location>
</feature>
<feature type="transmembrane region" description="Helical" evidence="1">
    <location>
        <begin position="12"/>
        <end position="38"/>
    </location>
</feature>
<keyword evidence="1" id="KW-0812">Transmembrane</keyword>
<dbReference type="Pfam" id="PF07811">
    <property type="entry name" value="TadE"/>
    <property type="match status" value="1"/>
</dbReference>
<accession>A0A4R3KZ11</accession>
<dbReference type="RefSeq" id="WP_132025258.1">
    <property type="nucleotide sequence ID" value="NZ_CP068564.1"/>
</dbReference>
<dbReference type="InterPro" id="IPR012495">
    <property type="entry name" value="TadE-like_dom"/>
</dbReference>